<gene>
    <name evidence="1" type="ORF">BDY19DRAFT_537951</name>
</gene>
<sequence>MSIPLCCQVVNSLFFLAIFPHFCGLLLSNLLVKSNGLSFRYPERVGDASNTKCLYLPVHYLVRITGDYVATAFNVLYIFECFLTFSGEVDVIWGHQWTMMTWLYASTRHTGLLLAIIGFIPPWNNNVCFAFTFILEGLQLTGYLCLALFSAVRAYALLNGRKLIAGVIFLLNLVPFAINMHNAIL</sequence>
<organism evidence="1 2">
    <name type="scientific">Irpex rosettiformis</name>
    <dbReference type="NCBI Taxonomy" id="378272"/>
    <lineage>
        <taxon>Eukaryota</taxon>
        <taxon>Fungi</taxon>
        <taxon>Dikarya</taxon>
        <taxon>Basidiomycota</taxon>
        <taxon>Agaricomycotina</taxon>
        <taxon>Agaricomycetes</taxon>
        <taxon>Polyporales</taxon>
        <taxon>Irpicaceae</taxon>
        <taxon>Irpex</taxon>
    </lineage>
</organism>
<proteinExistence type="predicted"/>
<accession>A0ACB8TR01</accession>
<dbReference type="EMBL" id="MU274943">
    <property type="protein sequence ID" value="KAI0084406.1"/>
    <property type="molecule type" value="Genomic_DNA"/>
</dbReference>
<protein>
    <submittedName>
        <fullName evidence="1">Uncharacterized protein</fullName>
    </submittedName>
</protein>
<reference evidence="1" key="1">
    <citation type="journal article" date="2021" name="Environ. Microbiol.">
        <title>Gene family expansions and transcriptome signatures uncover fungal adaptations to wood decay.</title>
        <authorList>
            <person name="Hage H."/>
            <person name="Miyauchi S."/>
            <person name="Viragh M."/>
            <person name="Drula E."/>
            <person name="Min B."/>
            <person name="Chaduli D."/>
            <person name="Navarro D."/>
            <person name="Favel A."/>
            <person name="Norest M."/>
            <person name="Lesage-Meessen L."/>
            <person name="Balint B."/>
            <person name="Merenyi Z."/>
            <person name="de Eugenio L."/>
            <person name="Morin E."/>
            <person name="Martinez A.T."/>
            <person name="Baldrian P."/>
            <person name="Stursova M."/>
            <person name="Martinez M.J."/>
            <person name="Novotny C."/>
            <person name="Magnuson J.K."/>
            <person name="Spatafora J.W."/>
            <person name="Maurice S."/>
            <person name="Pangilinan J."/>
            <person name="Andreopoulos W."/>
            <person name="LaButti K."/>
            <person name="Hundley H."/>
            <person name="Na H."/>
            <person name="Kuo A."/>
            <person name="Barry K."/>
            <person name="Lipzen A."/>
            <person name="Henrissat B."/>
            <person name="Riley R."/>
            <person name="Ahrendt S."/>
            <person name="Nagy L.G."/>
            <person name="Grigoriev I.V."/>
            <person name="Martin F."/>
            <person name="Rosso M.N."/>
        </authorList>
    </citation>
    <scope>NUCLEOTIDE SEQUENCE</scope>
    <source>
        <strain evidence="1">CBS 384.51</strain>
    </source>
</reference>
<name>A0ACB8TR01_9APHY</name>
<dbReference type="Proteomes" id="UP001055072">
    <property type="component" value="Unassembled WGS sequence"/>
</dbReference>
<comment type="caution">
    <text evidence="1">The sequence shown here is derived from an EMBL/GenBank/DDBJ whole genome shotgun (WGS) entry which is preliminary data.</text>
</comment>
<keyword evidence="2" id="KW-1185">Reference proteome</keyword>
<evidence type="ECO:0000313" key="1">
    <source>
        <dbReference type="EMBL" id="KAI0084406.1"/>
    </source>
</evidence>
<evidence type="ECO:0000313" key="2">
    <source>
        <dbReference type="Proteomes" id="UP001055072"/>
    </source>
</evidence>